<keyword evidence="3" id="KW-1185">Reference proteome</keyword>
<name>A0A4P9YVC8_9FUNG</name>
<organism evidence="2 3">
    <name type="scientific">Syncephalis pseudoplumigaleata</name>
    <dbReference type="NCBI Taxonomy" id="1712513"/>
    <lineage>
        <taxon>Eukaryota</taxon>
        <taxon>Fungi</taxon>
        <taxon>Fungi incertae sedis</taxon>
        <taxon>Zoopagomycota</taxon>
        <taxon>Zoopagomycotina</taxon>
        <taxon>Zoopagomycetes</taxon>
        <taxon>Zoopagales</taxon>
        <taxon>Piptocephalidaceae</taxon>
        <taxon>Syncephalis</taxon>
    </lineage>
</organism>
<reference evidence="3" key="1">
    <citation type="journal article" date="2018" name="Nat. Microbiol.">
        <title>Leveraging single-cell genomics to expand the fungal tree of life.</title>
        <authorList>
            <person name="Ahrendt S.R."/>
            <person name="Quandt C.A."/>
            <person name="Ciobanu D."/>
            <person name="Clum A."/>
            <person name="Salamov A."/>
            <person name="Andreopoulos B."/>
            <person name="Cheng J.F."/>
            <person name="Woyke T."/>
            <person name="Pelin A."/>
            <person name="Henrissat B."/>
            <person name="Reynolds N.K."/>
            <person name="Benny G.L."/>
            <person name="Smith M.E."/>
            <person name="James T.Y."/>
            <person name="Grigoriev I.V."/>
        </authorList>
    </citation>
    <scope>NUCLEOTIDE SEQUENCE [LARGE SCALE GENOMIC DNA]</scope>
    <source>
        <strain evidence="3">Benny S71-1</strain>
    </source>
</reference>
<dbReference type="PROSITE" id="PS50181">
    <property type="entry name" value="FBOX"/>
    <property type="match status" value="1"/>
</dbReference>
<sequence length="538" mass="60584">MLLRPGCPVQARSLSATRLFGTSSMQPTTFSMLPLELYDYLSTFLDGPELVALVYTHKRIGTFLMQANERWRRLYLRQFPLQDPQEQQWLQWFIGQQDGASDATIAWSQAYCLRWRTTCNLHRGQFTRHPVPLDDDNAAGALEVILATDHRLLVDDRTRRMAVLVTFHPPTFHDADFTFRPAASVSVNRFDYARHGYLEGSDFKLGRHYLMAFENLNSQMLYVYPLGHGVPFQVRCSMMPEDDDDAVSFGLSIATSNRMDVGMHWCMVTLLDTVKDAYRSRVYHPASRRWCSAAIETPNRSLDVRCAAIWRESTASVIIANVVAHPSMHTRRREITLQLWAVSLDAPSAYCAHTEQFPVEEDEIMPDDHCKASVVSLNSDWLLISMASMSALSTVEIFYRPALPNGFPTNPAATSHQLTGGYSWRVKVGRLRTTPPFMLGVDRVGIWADDAQVNIHALADGALLWRCSLNSDVYSSLLGGTLLGSNDGGTALADIHRRTHMPLSLDARYPMCAGRYIADHNKEAGTIALCDFTPYHVN</sequence>
<protein>
    <recommendedName>
        <fullName evidence="1">F-box domain-containing protein</fullName>
    </recommendedName>
</protein>
<evidence type="ECO:0000313" key="2">
    <source>
        <dbReference type="EMBL" id="RKP23362.1"/>
    </source>
</evidence>
<gene>
    <name evidence="2" type="ORF">SYNPS1DRAFT_30899</name>
</gene>
<dbReference type="OrthoDB" id="10539441at2759"/>
<dbReference type="AlphaFoldDB" id="A0A4P9YVC8"/>
<accession>A0A4P9YVC8</accession>
<proteinExistence type="predicted"/>
<feature type="domain" description="F-box" evidence="1">
    <location>
        <begin position="27"/>
        <end position="74"/>
    </location>
</feature>
<dbReference type="EMBL" id="KZ991044">
    <property type="protein sequence ID" value="RKP23362.1"/>
    <property type="molecule type" value="Genomic_DNA"/>
</dbReference>
<evidence type="ECO:0000259" key="1">
    <source>
        <dbReference type="PROSITE" id="PS50181"/>
    </source>
</evidence>
<dbReference type="InterPro" id="IPR001810">
    <property type="entry name" value="F-box_dom"/>
</dbReference>
<evidence type="ECO:0000313" key="3">
    <source>
        <dbReference type="Proteomes" id="UP000278143"/>
    </source>
</evidence>
<dbReference type="Proteomes" id="UP000278143">
    <property type="component" value="Unassembled WGS sequence"/>
</dbReference>